<sequence length="305" mass="33670">MTDTKEVKSTEEKPLPKIPLASPFAKKPSFTETTGQGLKFSDKLSKPVFGSAFKSTEDKKPEDKVETPSGFVFGAKLADRVTNVAKKDGDDGPKDASSIFKKFAVNSGTGLFCKPASCSSSEESKEIKPFAGSSESKEKQVELETPAETITGEEGEVNILHVSCKFYIFDKETKSWQERGNGVLRINQSFEERQNFRIIGRATGNQRVCVNSKIFADMLLEKVSDKRLKFSAMTADSEIPQLVVIQSSPAGIAQIEAKLEELISLAKLNNRKRKLDSKDEEVASKKENGFGYNENDKGEDDEKDD</sequence>
<dbReference type="Proteomes" id="UP000659654">
    <property type="component" value="Unassembled WGS sequence"/>
</dbReference>
<dbReference type="InterPro" id="IPR000156">
    <property type="entry name" value="Ran_bind_dom"/>
</dbReference>
<dbReference type="Proteomes" id="UP000582659">
    <property type="component" value="Unassembled WGS sequence"/>
</dbReference>
<dbReference type="SUPFAM" id="SSF50729">
    <property type="entry name" value="PH domain-like"/>
    <property type="match status" value="1"/>
</dbReference>
<gene>
    <name evidence="5" type="ORF">BXYJ_LOCUS4695</name>
</gene>
<proteinExistence type="predicted"/>
<feature type="region of interest" description="Disordered" evidence="3">
    <location>
        <begin position="1"/>
        <end position="37"/>
    </location>
</feature>
<organism evidence="7 9">
    <name type="scientific">Bursaphelenchus xylophilus</name>
    <name type="common">Pinewood nematode worm</name>
    <name type="synonym">Aphelenchoides xylophilus</name>
    <dbReference type="NCBI Taxonomy" id="6326"/>
    <lineage>
        <taxon>Eukaryota</taxon>
        <taxon>Metazoa</taxon>
        <taxon>Ecdysozoa</taxon>
        <taxon>Nematoda</taxon>
        <taxon>Chromadorea</taxon>
        <taxon>Rhabditida</taxon>
        <taxon>Tylenchina</taxon>
        <taxon>Tylenchomorpha</taxon>
        <taxon>Aphelenchoidea</taxon>
        <taxon>Aphelenchoididae</taxon>
        <taxon>Bursaphelenchus</taxon>
    </lineage>
</organism>
<dbReference type="Pfam" id="PF00638">
    <property type="entry name" value="Ran_BP1"/>
    <property type="match status" value="1"/>
</dbReference>
<dbReference type="EMBL" id="CAJFCV020000002">
    <property type="protein sequence ID" value="CAG9100118.1"/>
    <property type="molecule type" value="Genomic_DNA"/>
</dbReference>
<feature type="domain" description="RanBD1" evidence="4">
    <location>
        <begin position="136"/>
        <end position="288"/>
    </location>
</feature>
<dbReference type="PANTHER" id="PTHR23138">
    <property type="entry name" value="RAN BINDING PROTEIN"/>
    <property type="match status" value="1"/>
</dbReference>
<evidence type="ECO:0000256" key="1">
    <source>
        <dbReference type="ARBA" id="ARBA00004123"/>
    </source>
</evidence>
<protein>
    <submittedName>
        <fullName evidence="5">(pine wood nematode) hypothetical protein</fullName>
    </submittedName>
    <submittedName>
        <fullName evidence="9">RanBD1 domain-containing protein</fullName>
    </submittedName>
</protein>
<evidence type="ECO:0000313" key="8">
    <source>
        <dbReference type="Proteomes" id="UP000659654"/>
    </source>
</evidence>
<dbReference type="EMBL" id="CAJFDI010000002">
    <property type="protein sequence ID" value="CAD5216758.1"/>
    <property type="molecule type" value="Genomic_DNA"/>
</dbReference>
<dbReference type="GO" id="GO:0005634">
    <property type="term" value="C:nucleus"/>
    <property type="evidence" value="ECO:0007669"/>
    <property type="project" value="UniProtKB-SubCell"/>
</dbReference>
<evidence type="ECO:0000259" key="4">
    <source>
        <dbReference type="PROSITE" id="PS50196"/>
    </source>
</evidence>
<dbReference type="GO" id="GO:0006611">
    <property type="term" value="P:protein export from nucleus"/>
    <property type="evidence" value="ECO:0007669"/>
    <property type="project" value="TreeGrafter"/>
</dbReference>
<evidence type="ECO:0000313" key="6">
    <source>
        <dbReference type="EMBL" id="CAG9100118.1"/>
    </source>
</evidence>
<feature type="compositionally biased region" description="Basic and acidic residues" evidence="3">
    <location>
        <begin position="1"/>
        <end position="15"/>
    </location>
</feature>
<keyword evidence="2" id="KW-0539">Nucleus</keyword>
<dbReference type="CDD" id="cd13180">
    <property type="entry name" value="RanBD_RanBP3"/>
    <property type="match status" value="1"/>
</dbReference>
<dbReference type="eggNOG" id="KOG0866">
    <property type="taxonomic scope" value="Eukaryota"/>
</dbReference>
<evidence type="ECO:0000256" key="3">
    <source>
        <dbReference type="SAM" id="MobiDB-lite"/>
    </source>
</evidence>
<dbReference type="SMR" id="A0A1I7SX20"/>
<comment type="subcellular location">
    <subcellularLocation>
        <location evidence="1">Nucleus</location>
    </subcellularLocation>
</comment>
<feature type="compositionally biased region" description="Basic and acidic residues" evidence="3">
    <location>
        <begin position="276"/>
        <end position="288"/>
    </location>
</feature>
<dbReference type="InterPro" id="IPR045255">
    <property type="entry name" value="RanBP1-like"/>
</dbReference>
<feature type="region of interest" description="Disordered" evidence="3">
    <location>
        <begin position="272"/>
        <end position="305"/>
    </location>
</feature>
<dbReference type="InterPro" id="IPR011993">
    <property type="entry name" value="PH-like_dom_sf"/>
</dbReference>
<reference evidence="6" key="2">
    <citation type="submission" date="2020-08" db="EMBL/GenBank/DDBJ databases">
        <authorList>
            <person name="Kikuchi T."/>
        </authorList>
    </citation>
    <scope>NUCLEOTIDE SEQUENCE</scope>
    <source>
        <strain evidence="5">Ka4C1</strain>
    </source>
</reference>
<evidence type="ECO:0000313" key="7">
    <source>
        <dbReference type="Proteomes" id="UP000095284"/>
    </source>
</evidence>
<evidence type="ECO:0000313" key="9">
    <source>
        <dbReference type="WBParaSite" id="BXY_1760300.1"/>
    </source>
</evidence>
<evidence type="ECO:0000313" key="5">
    <source>
        <dbReference type="EMBL" id="CAD5216758.1"/>
    </source>
</evidence>
<keyword evidence="8" id="KW-1185">Reference proteome</keyword>
<dbReference type="PANTHER" id="PTHR23138:SF142">
    <property type="entry name" value="RAN-BINDING PROTEIN 3B-RELATED"/>
    <property type="match status" value="1"/>
</dbReference>
<evidence type="ECO:0000256" key="2">
    <source>
        <dbReference type="ARBA" id="ARBA00023242"/>
    </source>
</evidence>
<dbReference type="OrthoDB" id="5869508at2759"/>
<dbReference type="SMART" id="SM00160">
    <property type="entry name" value="RanBD"/>
    <property type="match status" value="1"/>
</dbReference>
<dbReference type="WBParaSite" id="BXY_1760300.1">
    <property type="protein sequence ID" value="BXY_1760300.1"/>
    <property type="gene ID" value="BXY_1760300"/>
</dbReference>
<name>A0A1I7SX20_BURXY</name>
<dbReference type="PROSITE" id="PS50196">
    <property type="entry name" value="RANBD1"/>
    <property type="match status" value="1"/>
</dbReference>
<dbReference type="Gene3D" id="2.30.29.30">
    <property type="entry name" value="Pleckstrin-homology domain (PH domain)/Phosphotyrosine-binding domain (PTB)"/>
    <property type="match status" value="1"/>
</dbReference>
<dbReference type="Proteomes" id="UP000095284">
    <property type="component" value="Unplaced"/>
</dbReference>
<reference evidence="9" key="1">
    <citation type="submission" date="2016-11" db="UniProtKB">
        <authorList>
            <consortium name="WormBaseParasite"/>
        </authorList>
    </citation>
    <scope>IDENTIFICATION</scope>
</reference>
<accession>A0A1I7SX20</accession>
<dbReference type="AlphaFoldDB" id="A0A1I7SX20"/>